<protein>
    <submittedName>
        <fullName evidence="2">Alpha/beta fold hydrolase</fullName>
    </submittedName>
</protein>
<dbReference type="PANTHER" id="PTHR11614">
    <property type="entry name" value="PHOSPHOLIPASE-RELATED"/>
    <property type="match status" value="1"/>
</dbReference>
<dbReference type="InterPro" id="IPR022742">
    <property type="entry name" value="Hydrolase_4"/>
</dbReference>
<accession>A0ABV7EL75</accession>
<organism evidence="2 3">
    <name type="scientific">Salinisphaera aquimarina</name>
    <dbReference type="NCBI Taxonomy" id="2094031"/>
    <lineage>
        <taxon>Bacteria</taxon>
        <taxon>Pseudomonadati</taxon>
        <taxon>Pseudomonadota</taxon>
        <taxon>Gammaproteobacteria</taxon>
        <taxon>Salinisphaerales</taxon>
        <taxon>Salinisphaeraceae</taxon>
        <taxon>Salinisphaera</taxon>
    </lineage>
</organism>
<dbReference type="EMBL" id="JBHRSS010000001">
    <property type="protein sequence ID" value="MFC3102598.1"/>
    <property type="molecule type" value="Genomic_DNA"/>
</dbReference>
<dbReference type="InterPro" id="IPR029058">
    <property type="entry name" value="AB_hydrolase_fold"/>
</dbReference>
<dbReference type="SUPFAM" id="SSF53474">
    <property type="entry name" value="alpha/beta-Hydrolases"/>
    <property type="match status" value="1"/>
</dbReference>
<dbReference type="Proteomes" id="UP001595462">
    <property type="component" value="Unassembled WGS sequence"/>
</dbReference>
<reference evidence="3" key="1">
    <citation type="journal article" date="2019" name="Int. J. Syst. Evol. Microbiol.">
        <title>The Global Catalogue of Microorganisms (GCM) 10K type strain sequencing project: providing services to taxonomists for standard genome sequencing and annotation.</title>
        <authorList>
            <consortium name="The Broad Institute Genomics Platform"/>
            <consortium name="The Broad Institute Genome Sequencing Center for Infectious Disease"/>
            <person name="Wu L."/>
            <person name="Ma J."/>
        </authorList>
    </citation>
    <scope>NUCLEOTIDE SEQUENCE [LARGE SCALE GENOMIC DNA]</scope>
    <source>
        <strain evidence="3">KCTC 52640</strain>
    </source>
</reference>
<dbReference type="Pfam" id="PF12146">
    <property type="entry name" value="Hydrolase_4"/>
    <property type="match status" value="1"/>
</dbReference>
<dbReference type="GO" id="GO:0016787">
    <property type="term" value="F:hydrolase activity"/>
    <property type="evidence" value="ECO:0007669"/>
    <property type="project" value="UniProtKB-KW"/>
</dbReference>
<sequence>MAFDSLHVSADHDTELATYHWHAAAPPRAALVLIHGMAEHARRYDAFAAHLAAAGIDTYAFDLRGHGATTMAVDHGYLGTSATWNTLVDDVERIRTHVMDSVGQRPVFLFGHSLGSFIALRVLQKHGAHYAGAILSGTDTPNRMMCRLGALVATLESARVDPTGSSALLQRMTLGAYDVKLKKRLGMKVRKNAWITSNSPALDAYEADPHCGFAMRTDTWRRLFKGMVRTHTPHARRRVPAHLPLMLVAGLDDPMGGFGRGPTRLARSLDNDGQRDIDLHLYADARHELLHEHIADTVTGDIRAWIERHLSAIR</sequence>
<comment type="caution">
    <text evidence="2">The sequence shown here is derived from an EMBL/GenBank/DDBJ whole genome shotgun (WGS) entry which is preliminary data.</text>
</comment>
<proteinExistence type="predicted"/>
<feature type="domain" description="Serine aminopeptidase S33" evidence="1">
    <location>
        <begin position="26"/>
        <end position="292"/>
    </location>
</feature>
<dbReference type="RefSeq" id="WP_380685821.1">
    <property type="nucleotide sequence ID" value="NZ_JBHRSS010000001.1"/>
</dbReference>
<evidence type="ECO:0000313" key="3">
    <source>
        <dbReference type="Proteomes" id="UP001595462"/>
    </source>
</evidence>
<gene>
    <name evidence="2" type="ORF">ACFOSU_01690</name>
</gene>
<evidence type="ECO:0000259" key="1">
    <source>
        <dbReference type="Pfam" id="PF12146"/>
    </source>
</evidence>
<dbReference type="Gene3D" id="3.40.50.1820">
    <property type="entry name" value="alpha/beta hydrolase"/>
    <property type="match status" value="1"/>
</dbReference>
<keyword evidence="2" id="KW-0378">Hydrolase</keyword>
<dbReference type="InterPro" id="IPR051044">
    <property type="entry name" value="MAG_DAG_Lipase"/>
</dbReference>
<keyword evidence="3" id="KW-1185">Reference proteome</keyword>
<name>A0ABV7EL75_9GAMM</name>
<evidence type="ECO:0000313" key="2">
    <source>
        <dbReference type="EMBL" id="MFC3102598.1"/>
    </source>
</evidence>